<dbReference type="EMBL" id="BGZK01000970">
    <property type="protein sequence ID" value="GBP66872.1"/>
    <property type="molecule type" value="Genomic_DNA"/>
</dbReference>
<keyword evidence="1" id="KW-0472">Membrane</keyword>
<sequence length="332" mass="39036">MFGHLGGRRRPPEPIFGAAILFVDILLHRRRSMYAVDVSIGLVNYYECVCALPLYIMYFGRRLRRRNSSAFAAFIAYLYYSRGQTAARQKKYIINHTYRHVTFFLRNEYKALRLKYTICIQFRERFYPLLKRTRTFHANGLLVWFCEPLIEVLRSFLDPRVHAHARFNISTEHYHKSVENVSGSTSKFLRRPTAVEETCVVAPRDVAAFEISNNLVIKSSLNDICSSERFPSRNLTSHRYAEKEHQVAKNFKDFEKRCCCERAAHTLSLCKRPPEKISLFDTRLPEKVFQKGKFQYTCRRDKTPADWRTENFTDSLLCTNAEAKLHSRERCT</sequence>
<evidence type="ECO:0000313" key="3">
    <source>
        <dbReference type="Proteomes" id="UP000299102"/>
    </source>
</evidence>
<comment type="caution">
    <text evidence="2">The sequence shown here is derived from an EMBL/GenBank/DDBJ whole genome shotgun (WGS) entry which is preliminary data.</text>
</comment>
<name>A0A4C1XV64_EUMVA</name>
<keyword evidence="1" id="KW-1133">Transmembrane helix</keyword>
<reference evidence="2 3" key="1">
    <citation type="journal article" date="2019" name="Commun. Biol.">
        <title>The bagworm genome reveals a unique fibroin gene that provides high tensile strength.</title>
        <authorList>
            <person name="Kono N."/>
            <person name="Nakamura H."/>
            <person name="Ohtoshi R."/>
            <person name="Tomita M."/>
            <person name="Numata K."/>
            <person name="Arakawa K."/>
        </authorList>
    </citation>
    <scope>NUCLEOTIDE SEQUENCE [LARGE SCALE GENOMIC DNA]</scope>
</reference>
<dbReference type="Proteomes" id="UP000299102">
    <property type="component" value="Unassembled WGS sequence"/>
</dbReference>
<protein>
    <submittedName>
        <fullName evidence="2">Uncharacterized protein</fullName>
    </submittedName>
</protein>
<accession>A0A4C1XV64</accession>
<keyword evidence="1" id="KW-0812">Transmembrane</keyword>
<dbReference type="AlphaFoldDB" id="A0A4C1XV64"/>
<evidence type="ECO:0000256" key="1">
    <source>
        <dbReference type="SAM" id="Phobius"/>
    </source>
</evidence>
<feature type="transmembrane region" description="Helical" evidence="1">
    <location>
        <begin position="34"/>
        <end position="58"/>
    </location>
</feature>
<organism evidence="2 3">
    <name type="scientific">Eumeta variegata</name>
    <name type="common">Bagworm moth</name>
    <name type="synonym">Eumeta japonica</name>
    <dbReference type="NCBI Taxonomy" id="151549"/>
    <lineage>
        <taxon>Eukaryota</taxon>
        <taxon>Metazoa</taxon>
        <taxon>Ecdysozoa</taxon>
        <taxon>Arthropoda</taxon>
        <taxon>Hexapoda</taxon>
        <taxon>Insecta</taxon>
        <taxon>Pterygota</taxon>
        <taxon>Neoptera</taxon>
        <taxon>Endopterygota</taxon>
        <taxon>Lepidoptera</taxon>
        <taxon>Glossata</taxon>
        <taxon>Ditrysia</taxon>
        <taxon>Tineoidea</taxon>
        <taxon>Psychidae</taxon>
        <taxon>Oiketicinae</taxon>
        <taxon>Eumeta</taxon>
    </lineage>
</organism>
<gene>
    <name evidence="2" type="ORF">EVAR_18044_1</name>
</gene>
<keyword evidence="3" id="KW-1185">Reference proteome</keyword>
<evidence type="ECO:0000313" key="2">
    <source>
        <dbReference type="EMBL" id="GBP66872.1"/>
    </source>
</evidence>
<proteinExistence type="predicted"/>